<dbReference type="InterPro" id="IPR025396">
    <property type="entry name" value="DUF4302"/>
</dbReference>
<evidence type="ECO:0000256" key="1">
    <source>
        <dbReference type="SAM" id="SignalP"/>
    </source>
</evidence>
<feature type="signal peptide" evidence="1">
    <location>
        <begin position="1"/>
        <end position="20"/>
    </location>
</feature>
<reference evidence="4" key="1">
    <citation type="submission" date="2016-04" db="EMBL/GenBank/DDBJ databases">
        <title>Complete Genome Sequences of Twelve Strains of a Stable Defined Moderately Diverse Mouse Microbiota 2 (sDMDMm2).</title>
        <authorList>
            <person name="Uchimura Y."/>
            <person name="Wyss M."/>
            <person name="Brugiroux S."/>
            <person name="Limenitakis J.P."/>
            <person name="Stecher B."/>
            <person name="McCoy K.D."/>
            <person name="Macpherson A.J."/>
        </authorList>
    </citation>
    <scope>NUCLEOTIDE SEQUENCE [LARGE SCALE GENOMIC DNA]</scope>
    <source>
        <strain evidence="4">I48</strain>
    </source>
</reference>
<dbReference type="Proteomes" id="UP000092631">
    <property type="component" value="Chromosome"/>
</dbReference>
<protein>
    <recommendedName>
        <fullName evidence="2">DUF4987 domain-containing protein</fullName>
    </recommendedName>
</protein>
<evidence type="ECO:0000313" key="4">
    <source>
        <dbReference type="Proteomes" id="UP000092631"/>
    </source>
</evidence>
<dbReference type="RefSeq" id="WP_065539951.1">
    <property type="nucleotide sequence ID" value="NZ_CAPDLJ010000040.1"/>
</dbReference>
<dbReference type="EMBL" id="CP015401">
    <property type="protein sequence ID" value="ANU59310.1"/>
    <property type="molecule type" value="Genomic_DNA"/>
</dbReference>
<accession>A0A1C7H6G0</accession>
<feature type="domain" description="DUF4987" evidence="2">
    <location>
        <begin position="269"/>
        <end position="385"/>
    </location>
</feature>
<organism evidence="3 4">
    <name type="scientific">Bacteroides caecimuris</name>
    <dbReference type="NCBI Taxonomy" id="1796613"/>
    <lineage>
        <taxon>Bacteria</taxon>
        <taxon>Pseudomonadati</taxon>
        <taxon>Bacteroidota</taxon>
        <taxon>Bacteroidia</taxon>
        <taxon>Bacteroidales</taxon>
        <taxon>Bacteroidaceae</taxon>
        <taxon>Bacteroides</taxon>
    </lineage>
</organism>
<dbReference type="PROSITE" id="PS51257">
    <property type="entry name" value="PROKAR_LIPOPROTEIN"/>
    <property type="match status" value="1"/>
</dbReference>
<dbReference type="InterPro" id="IPR032271">
    <property type="entry name" value="DUF4987"/>
</dbReference>
<keyword evidence="4" id="KW-1185">Reference proteome</keyword>
<dbReference type="OrthoDB" id="1150854at2"/>
<evidence type="ECO:0000259" key="2">
    <source>
        <dbReference type="Pfam" id="PF16377"/>
    </source>
</evidence>
<sequence>MKKIYNICFLLVLLSFVSCTPEEENLFDQSAAERIDAAIKEELSILRGAKNGWVMEYYPSATQMYGGYTMLIAFNENGTADVSCDLFEHDKVASGEYELKQSTGTMLTFNTYNEIFHFFSEPSNFLGIGETGEGMEGDYEFLVLDCTPEQVVLKGKKTGNKMMMTPIPENETWEQYLGKIKAVAKNAYPALYDVEIGEEAQYTVTQQHHVFILENQDGSRKSLPFAYTVDGIKFYQPVTIGNQNVQSLSWDNTEMAYKYENIAIKAQPLPAGYRKYEDFLGNYSFIYDNFGAEQNVTLREELFNSSFIMEGFPMDIRIIFKADLGVISLESQQLEGSIYLCPWALNQGGSLTNLSGAGMIGMASNSAIVFLDNGVWGARETDSFIAYDLSASTSIFQIPYIVGMIKQ</sequence>
<proteinExistence type="predicted"/>
<name>A0A1C7H6G0_9BACE</name>
<feature type="chain" id="PRO_5008887073" description="DUF4987 domain-containing protein" evidence="1">
    <location>
        <begin position="21"/>
        <end position="407"/>
    </location>
</feature>
<keyword evidence="1" id="KW-0732">Signal</keyword>
<dbReference type="Pfam" id="PF16377">
    <property type="entry name" value="DUF4987"/>
    <property type="match status" value="1"/>
</dbReference>
<gene>
    <name evidence="3" type="ORF">A4V03_18515</name>
</gene>
<evidence type="ECO:0000313" key="3">
    <source>
        <dbReference type="EMBL" id="ANU59310.1"/>
    </source>
</evidence>
<dbReference type="Pfam" id="PF14135">
    <property type="entry name" value="DUF4302"/>
    <property type="match status" value="1"/>
</dbReference>
<dbReference type="AlphaFoldDB" id="A0A1C7H6G0"/>
<dbReference type="GeneID" id="82189130"/>
<dbReference type="KEGG" id="bcae:A4V03_18515"/>